<sequence>MKKFLVLLGGVLMATVSIKAQTEKADWLVGGNFTLNTTTNTTFSLTPAAGYFFLKNFAAGGTFNFLYNKAGDDKTTAFGLGPFARYYFGKNNLKPFAHTEYLFTSVKVEGPGFSSTSNGADFFIGPGLAAFVNEHVAIETLVGYANSNYSGSSNDGGLALRIGFQIYLSPRGIVETYKSN</sequence>
<gene>
    <name evidence="4" type="ORF">BC349_14030</name>
</gene>
<dbReference type="InterPro" id="IPR011250">
    <property type="entry name" value="OMP/PagP_B-barrel"/>
</dbReference>
<keyword evidence="5" id="KW-1185">Reference proteome</keyword>
<organism evidence="4 5">
    <name type="scientific">Flavihumibacter stibioxidans</name>
    <dbReference type="NCBI Taxonomy" id="1834163"/>
    <lineage>
        <taxon>Bacteria</taxon>
        <taxon>Pseudomonadati</taxon>
        <taxon>Bacteroidota</taxon>
        <taxon>Chitinophagia</taxon>
        <taxon>Chitinophagales</taxon>
        <taxon>Chitinophagaceae</taxon>
        <taxon>Flavihumibacter</taxon>
    </lineage>
</organism>
<dbReference type="RefSeq" id="WP_187257496.1">
    <property type="nucleotide sequence ID" value="NZ_JBHULF010000006.1"/>
</dbReference>
<feature type="chain" id="PRO_5046736130" description="Outer membrane protein beta-barrel domain-containing protein" evidence="2">
    <location>
        <begin position="21"/>
        <end position="180"/>
    </location>
</feature>
<dbReference type="Pfam" id="PF13505">
    <property type="entry name" value="OMP_b-brl"/>
    <property type="match status" value="1"/>
</dbReference>
<dbReference type="SUPFAM" id="SSF56925">
    <property type="entry name" value="OMPA-like"/>
    <property type="match status" value="1"/>
</dbReference>
<proteinExistence type="predicted"/>
<feature type="domain" description="Outer membrane protein beta-barrel" evidence="3">
    <location>
        <begin position="10"/>
        <end position="151"/>
    </location>
</feature>
<keyword evidence="1 2" id="KW-0732">Signal</keyword>
<dbReference type="InterPro" id="IPR027385">
    <property type="entry name" value="Beta-barrel_OMP"/>
</dbReference>
<accession>A0ABR7MB56</accession>
<protein>
    <recommendedName>
        <fullName evidence="3">Outer membrane protein beta-barrel domain-containing protein</fullName>
    </recommendedName>
</protein>
<evidence type="ECO:0000313" key="5">
    <source>
        <dbReference type="Proteomes" id="UP000765802"/>
    </source>
</evidence>
<evidence type="ECO:0000256" key="2">
    <source>
        <dbReference type="SAM" id="SignalP"/>
    </source>
</evidence>
<dbReference type="EMBL" id="MBUA01000027">
    <property type="protein sequence ID" value="MBC6492176.1"/>
    <property type="molecule type" value="Genomic_DNA"/>
</dbReference>
<feature type="signal peptide" evidence="2">
    <location>
        <begin position="1"/>
        <end position="20"/>
    </location>
</feature>
<evidence type="ECO:0000313" key="4">
    <source>
        <dbReference type="EMBL" id="MBC6492176.1"/>
    </source>
</evidence>
<dbReference type="Proteomes" id="UP000765802">
    <property type="component" value="Unassembled WGS sequence"/>
</dbReference>
<evidence type="ECO:0000259" key="3">
    <source>
        <dbReference type="Pfam" id="PF13505"/>
    </source>
</evidence>
<evidence type="ECO:0000256" key="1">
    <source>
        <dbReference type="ARBA" id="ARBA00022729"/>
    </source>
</evidence>
<comment type="caution">
    <text evidence="4">The sequence shown here is derived from an EMBL/GenBank/DDBJ whole genome shotgun (WGS) entry which is preliminary data.</text>
</comment>
<name>A0ABR7MB56_9BACT</name>
<reference evidence="4 5" key="1">
    <citation type="submission" date="2016-07" db="EMBL/GenBank/DDBJ databases">
        <title>Genome analysis of Flavihumibacter stibioxidans YS-17.</title>
        <authorList>
            <person name="Shi K."/>
            <person name="Han Y."/>
            <person name="Wang G."/>
        </authorList>
    </citation>
    <scope>NUCLEOTIDE SEQUENCE [LARGE SCALE GENOMIC DNA]</scope>
    <source>
        <strain evidence="4 5">YS-17</strain>
    </source>
</reference>